<evidence type="ECO:0000256" key="2">
    <source>
        <dbReference type="SAM" id="SignalP"/>
    </source>
</evidence>
<proteinExistence type="predicted"/>
<sequence>MLNAVLRGLAAASLAVLPPTVSAPVMRRKRCPCPRRSLLCDQVCVTSASGLDIDHMGPLAEAWDSGTSAWSAQRSEAYERPGRTGQSGRGHRVHPRSNRSKAGQDPAHWLSSATEVHCRYAEWVGTKLRWTLSADEAEVAALMEVAAGCRNRP</sequence>
<protein>
    <recommendedName>
        <fullName evidence="5">DUF1524 domain-containing protein</fullName>
    </recommendedName>
</protein>
<feature type="compositionally biased region" description="Basic residues" evidence="1">
    <location>
        <begin position="89"/>
        <end position="99"/>
    </location>
</feature>
<keyword evidence="4" id="KW-1185">Reference proteome</keyword>
<reference evidence="3 4" key="1">
    <citation type="submission" date="2024-06" db="EMBL/GenBank/DDBJ databases">
        <title>The Natural Products Discovery Center: Release of the First 8490 Sequenced Strains for Exploring Actinobacteria Biosynthetic Diversity.</title>
        <authorList>
            <person name="Kalkreuter E."/>
            <person name="Kautsar S.A."/>
            <person name="Yang D."/>
            <person name="Bader C.D."/>
            <person name="Teijaro C.N."/>
            <person name="Fluegel L."/>
            <person name="Davis C.M."/>
            <person name="Simpson J.R."/>
            <person name="Lauterbach L."/>
            <person name="Steele A.D."/>
            <person name="Gui C."/>
            <person name="Meng S."/>
            <person name="Li G."/>
            <person name="Viehrig K."/>
            <person name="Ye F."/>
            <person name="Su P."/>
            <person name="Kiefer A.F."/>
            <person name="Nichols A."/>
            <person name="Cepeda A.J."/>
            <person name="Yan W."/>
            <person name="Fan B."/>
            <person name="Jiang Y."/>
            <person name="Adhikari A."/>
            <person name="Zheng C.-J."/>
            <person name="Schuster L."/>
            <person name="Cowan T.M."/>
            <person name="Smanski M.J."/>
            <person name="Chevrette M.G."/>
            <person name="De Carvalho L.P.S."/>
            <person name="Shen B."/>
        </authorList>
    </citation>
    <scope>NUCLEOTIDE SEQUENCE [LARGE SCALE GENOMIC DNA]</scope>
    <source>
        <strain evidence="3 4">NPDC000632</strain>
    </source>
</reference>
<name>A0ABV1VJV0_9ACTN</name>
<evidence type="ECO:0000313" key="3">
    <source>
        <dbReference type="EMBL" id="MER6906331.1"/>
    </source>
</evidence>
<evidence type="ECO:0000313" key="4">
    <source>
        <dbReference type="Proteomes" id="UP001490330"/>
    </source>
</evidence>
<dbReference type="RefSeq" id="WP_350720121.1">
    <property type="nucleotide sequence ID" value="NZ_JBEZBB010000187.1"/>
</dbReference>
<organism evidence="3 4">
    <name type="scientific">Streptomyces flaveolus</name>
    <dbReference type="NCBI Taxonomy" id="67297"/>
    <lineage>
        <taxon>Bacteria</taxon>
        <taxon>Bacillati</taxon>
        <taxon>Actinomycetota</taxon>
        <taxon>Actinomycetes</taxon>
        <taxon>Kitasatosporales</taxon>
        <taxon>Streptomycetaceae</taxon>
        <taxon>Streptomyces</taxon>
    </lineage>
</organism>
<comment type="caution">
    <text evidence="3">The sequence shown here is derived from an EMBL/GenBank/DDBJ whole genome shotgun (WGS) entry which is preliminary data.</text>
</comment>
<feature type="region of interest" description="Disordered" evidence="1">
    <location>
        <begin position="71"/>
        <end position="108"/>
    </location>
</feature>
<feature type="chain" id="PRO_5045493050" description="DUF1524 domain-containing protein" evidence="2">
    <location>
        <begin position="24"/>
        <end position="153"/>
    </location>
</feature>
<accession>A0ABV1VJV0</accession>
<gene>
    <name evidence="3" type="ORF">ABT322_21720</name>
</gene>
<evidence type="ECO:0008006" key="5">
    <source>
        <dbReference type="Google" id="ProtNLM"/>
    </source>
</evidence>
<feature type="signal peptide" evidence="2">
    <location>
        <begin position="1"/>
        <end position="23"/>
    </location>
</feature>
<evidence type="ECO:0000256" key="1">
    <source>
        <dbReference type="SAM" id="MobiDB-lite"/>
    </source>
</evidence>
<keyword evidence="2" id="KW-0732">Signal</keyword>
<dbReference type="Proteomes" id="UP001490330">
    <property type="component" value="Unassembled WGS sequence"/>
</dbReference>
<dbReference type="EMBL" id="JBEPCV010000021">
    <property type="protein sequence ID" value="MER6906331.1"/>
    <property type="molecule type" value="Genomic_DNA"/>
</dbReference>